<dbReference type="InterPro" id="IPR023614">
    <property type="entry name" value="Porin_dom_sf"/>
</dbReference>
<evidence type="ECO:0000313" key="4">
    <source>
        <dbReference type="Proteomes" id="UP001324634"/>
    </source>
</evidence>
<accession>A0AAX4HSN3</accession>
<dbReference type="RefSeq" id="WP_321397572.1">
    <property type="nucleotide sequence ID" value="NZ_CP139487.1"/>
</dbReference>
<proteinExistence type="predicted"/>
<dbReference type="EMBL" id="CP139487">
    <property type="protein sequence ID" value="WPU65985.1"/>
    <property type="molecule type" value="Genomic_DNA"/>
</dbReference>
<keyword evidence="1" id="KW-0732">Signal</keyword>
<dbReference type="GO" id="GO:0015288">
    <property type="term" value="F:porin activity"/>
    <property type="evidence" value="ECO:0007669"/>
    <property type="project" value="InterPro"/>
</dbReference>
<name>A0AAX4HSN3_9BACT</name>
<dbReference type="AlphaFoldDB" id="A0AAX4HSN3"/>
<evidence type="ECO:0000256" key="1">
    <source>
        <dbReference type="ARBA" id="ARBA00022729"/>
    </source>
</evidence>
<dbReference type="InterPro" id="IPR027385">
    <property type="entry name" value="Beta-barrel_OMP"/>
</dbReference>
<dbReference type="GO" id="GO:0016020">
    <property type="term" value="C:membrane"/>
    <property type="evidence" value="ECO:0007669"/>
    <property type="project" value="InterPro"/>
</dbReference>
<gene>
    <name evidence="3" type="ORF">SOO65_04435</name>
</gene>
<dbReference type="Gene3D" id="2.40.160.10">
    <property type="entry name" value="Porin"/>
    <property type="match status" value="1"/>
</dbReference>
<protein>
    <submittedName>
        <fullName evidence="3">Outer membrane beta-barrel protein</fullName>
    </submittedName>
</protein>
<evidence type="ECO:0000313" key="3">
    <source>
        <dbReference type="EMBL" id="WPU65985.1"/>
    </source>
</evidence>
<dbReference type="SUPFAM" id="SSF56935">
    <property type="entry name" value="Porins"/>
    <property type="match status" value="1"/>
</dbReference>
<organism evidence="3 4">
    <name type="scientific">Peredibacter starrii</name>
    <dbReference type="NCBI Taxonomy" id="28202"/>
    <lineage>
        <taxon>Bacteria</taxon>
        <taxon>Pseudomonadati</taxon>
        <taxon>Bdellovibrionota</taxon>
        <taxon>Bacteriovoracia</taxon>
        <taxon>Bacteriovoracales</taxon>
        <taxon>Bacteriovoracaceae</taxon>
        <taxon>Peredibacter</taxon>
    </lineage>
</organism>
<keyword evidence="4" id="KW-1185">Reference proteome</keyword>
<dbReference type="KEGG" id="psti:SOO65_04435"/>
<feature type="domain" description="Outer membrane protein beta-barrel" evidence="2">
    <location>
        <begin position="29"/>
        <end position="109"/>
    </location>
</feature>
<sequence>MFRHLLLVLLFTAISIQSAKAIVFFEPVLGYGTGSMKFDYTDLADPTNSFSDETDLKGLGFGARGGFEFGNWQLGAEYMQHKLKSSGVDILEDDDFNTKEWTALIGYRFGFFRLYGGYIFSADLEDLDDVDPGQGLKAGLTFYALRNMAFSVEYRMVETNEVVTDVSYSQVGLQLSFPFGI</sequence>
<evidence type="ECO:0000259" key="2">
    <source>
        <dbReference type="Pfam" id="PF13505"/>
    </source>
</evidence>
<dbReference type="Proteomes" id="UP001324634">
    <property type="component" value="Chromosome"/>
</dbReference>
<reference evidence="3 4" key="1">
    <citation type="submission" date="2023-11" db="EMBL/GenBank/DDBJ databases">
        <title>Peredibacter starrii A3.12.</title>
        <authorList>
            <person name="Mitchell R.J."/>
        </authorList>
    </citation>
    <scope>NUCLEOTIDE SEQUENCE [LARGE SCALE GENOMIC DNA]</scope>
    <source>
        <strain evidence="3 4">A3.12</strain>
    </source>
</reference>
<dbReference type="Pfam" id="PF13505">
    <property type="entry name" value="OMP_b-brl"/>
    <property type="match status" value="1"/>
</dbReference>